<accession>A0A8S3EQ50</accession>
<dbReference type="EMBL" id="CAJOBH010231281">
    <property type="protein sequence ID" value="CAF5072575.1"/>
    <property type="molecule type" value="Genomic_DNA"/>
</dbReference>
<dbReference type="AlphaFoldDB" id="A0A8S3EQ50"/>
<evidence type="ECO:0000313" key="2">
    <source>
        <dbReference type="Proteomes" id="UP000681967"/>
    </source>
</evidence>
<name>A0A8S3EQ50_9BILA</name>
<proteinExistence type="predicted"/>
<dbReference type="Proteomes" id="UP000681967">
    <property type="component" value="Unassembled WGS sequence"/>
</dbReference>
<protein>
    <submittedName>
        <fullName evidence="1">Uncharacterized protein</fullName>
    </submittedName>
</protein>
<feature type="non-terminal residue" evidence="1">
    <location>
        <position position="1"/>
    </location>
</feature>
<comment type="caution">
    <text evidence="1">The sequence shown here is derived from an EMBL/GenBank/DDBJ whole genome shotgun (WGS) entry which is preliminary data.</text>
</comment>
<organism evidence="1 2">
    <name type="scientific">Rotaria magnacalcarata</name>
    <dbReference type="NCBI Taxonomy" id="392030"/>
    <lineage>
        <taxon>Eukaryota</taxon>
        <taxon>Metazoa</taxon>
        <taxon>Spiralia</taxon>
        <taxon>Gnathifera</taxon>
        <taxon>Rotifera</taxon>
        <taxon>Eurotatoria</taxon>
        <taxon>Bdelloidea</taxon>
        <taxon>Philodinida</taxon>
        <taxon>Philodinidae</taxon>
        <taxon>Rotaria</taxon>
    </lineage>
</organism>
<gene>
    <name evidence="1" type="ORF">BYL167_LOCUS60801</name>
</gene>
<evidence type="ECO:0000313" key="1">
    <source>
        <dbReference type="EMBL" id="CAF5072575.1"/>
    </source>
</evidence>
<sequence length="94" mass="10713">ENQENLGLESFALEEGIYFAVNIPFEDMDFAINIYFECIDYNVNIYFDANSTVHGSIRCKCGKGISLSNNHEKLQVSNYYKHLSSLGCGYIKQI</sequence>
<reference evidence="1" key="1">
    <citation type="submission" date="2021-02" db="EMBL/GenBank/DDBJ databases">
        <authorList>
            <person name="Nowell W R."/>
        </authorList>
    </citation>
    <scope>NUCLEOTIDE SEQUENCE</scope>
</reference>